<dbReference type="UniPathway" id="UPA00048">
    <property type="reaction ID" value="UER00071"/>
</dbReference>
<reference evidence="15 16" key="1">
    <citation type="submission" date="2018-06" db="EMBL/GenBank/DDBJ databases">
        <title>Paenibacillus montanisoli sp. nov., isolated from mountain area soil.</title>
        <authorList>
            <person name="Wu M."/>
        </authorList>
    </citation>
    <scope>NUCLEOTIDE SEQUENCE [LARGE SCALE GENOMIC DNA]</scope>
    <source>
        <strain evidence="15 16">RA17</strain>
    </source>
</reference>
<dbReference type="SUPFAM" id="SSF53732">
    <property type="entry name" value="Aconitase iron-sulfur domain"/>
    <property type="match status" value="1"/>
</dbReference>
<keyword evidence="9 13" id="KW-0411">Iron-sulfur</keyword>
<dbReference type="InterPro" id="IPR033941">
    <property type="entry name" value="IPMI_cat"/>
</dbReference>
<accession>A0A328U5M1</accession>
<evidence type="ECO:0000256" key="9">
    <source>
        <dbReference type="ARBA" id="ARBA00023014"/>
    </source>
</evidence>
<dbReference type="GO" id="GO:0051539">
    <property type="term" value="F:4 iron, 4 sulfur cluster binding"/>
    <property type="evidence" value="ECO:0007669"/>
    <property type="project" value="UniProtKB-KW"/>
</dbReference>
<comment type="caution">
    <text evidence="15">The sequence shown here is derived from an EMBL/GenBank/DDBJ whole genome shotgun (WGS) entry which is preliminary data.</text>
</comment>
<keyword evidence="11 13" id="KW-0100">Branched-chain amino acid biosynthesis</keyword>
<evidence type="ECO:0000256" key="6">
    <source>
        <dbReference type="ARBA" id="ARBA00022605"/>
    </source>
</evidence>
<feature type="binding site" evidence="13">
    <location>
        <position position="410"/>
    </location>
    <ligand>
        <name>[4Fe-4S] cluster</name>
        <dbReference type="ChEBI" id="CHEBI:49883"/>
    </ligand>
</feature>
<dbReference type="AlphaFoldDB" id="A0A328U5M1"/>
<dbReference type="FunFam" id="3.30.499.10:FF:000007">
    <property type="entry name" value="3-isopropylmalate dehydratase large subunit"/>
    <property type="match status" value="1"/>
</dbReference>
<name>A0A328U5M1_9BACL</name>
<dbReference type="GO" id="GO:0009098">
    <property type="term" value="P:L-leucine biosynthetic process"/>
    <property type="evidence" value="ECO:0007669"/>
    <property type="project" value="UniProtKB-UniRule"/>
</dbReference>
<feature type="binding site" evidence="13">
    <location>
        <position position="407"/>
    </location>
    <ligand>
        <name>[4Fe-4S] cluster</name>
        <dbReference type="ChEBI" id="CHEBI:49883"/>
    </ligand>
</feature>
<dbReference type="InterPro" id="IPR036008">
    <property type="entry name" value="Aconitase_4Fe-4S_dom"/>
</dbReference>
<comment type="pathway">
    <text evidence="3 13">Amino-acid biosynthesis; L-leucine biosynthesis; L-leucine from 3-methyl-2-oxobutanoate: step 2/4.</text>
</comment>
<evidence type="ECO:0000256" key="13">
    <source>
        <dbReference type="HAMAP-Rule" id="MF_01026"/>
    </source>
</evidence>
<feature type="binding site" evidence="13">
    <location>
        <position position="347"/>
    </location>
    <ligand>
        <name>[4Fe-4S] cluster</name>
        <dbReference type="ChEBI" id="CHEBI:49883"/>
    </ligand>
</feature>
<dbReference type="Proteomes" id="UP000249260">
    <property type="component" value="Unassembled WGS sequence"/>
</dbReference>
<keyword evidence="10 13" id="KW-0456">Lyase</keyword>
<dbReference type="GO" id="GO:0003861">
    <property type="term" value="F:3-isopropylmalate dehydratase activity"/>
    <property type="evidence" value="ECO:0007669"/>
    <property type="project" value="UniProtKB-UniRule"/>
</dbReference>
<comment type="catalytic activity">
    <reaction evidence="1 13">
        <text>(2R,3S)-3-isopropylmalate = (2S)-2-isopropylmalate</text>
        <dbReference type="Rhea" id="RHEA:32287"/>
        <dbReference type="ChEBI" id="CHEBI:1178"/>
        <dbReference type="ChEBI" id="CHEBI:35121"/>
        <dbReference type="EC" id="4.2.1.33"/>
    </reaction>
</comment>
<evidence type="ECO:0000256" key="8">
    <source>
        <dbReference type="ARBA" id="ARBA00023004"/>
    </source>
</evidence>
<dbReference type="PANTHER" id="PTHR43822:SF9">
    <property type="entry name" value="3-ISOPROPYLMALATE DEHYDRATASE"/>
    <property type="match status" value="1"/>
</dbReference>
<dbReference type="PANTHER" id="PTHR43822">
    <property type="entry name" value="HOMOACONITASE, MITOCHONDRIAL-RELATED"/>
    <property type="match status" value="1"/>
</dbReference>
<proteinExistence type="inferred from homology"/>
<gene>
    <name evidence="13 15" type="primary">leuC</name>
    <name evidence="15" type="ORF">DL346_06850</name>
</gene>
<dbReference type="NCBIfam" id="TIGR00170">
    <property type="entry name" value="leuC"/>
    <property type="match status" value="1"/>
</dbReference>
<dbReference type="CDD" id="cd01583">
    <property type="entry name" value="IPMI"/>
    <property type="match status" value="1"/>
</dbReference>
<dbReference type="InterPro" id="IPR018136">
    <property type="entry name" value="Aconitase_4Fe-4S_BS"/>
</dbReference>
<comment type="subunit">
    <text evidence="13">Heterodimer of LeuC and LeuD.</text>
</comment>
<comment type="catalytic activity">
    <reaction evidence="12">
        <text>citrate = D-threo-isocitrate</text>
        <dbReference type="Rhea" id="RHEA:10336"/>
        <dbReference type="ChEBI" id="CHEBI:15562"/>
        <dbReference type="ChEBI" id="CHEBI:16947"/>
        <dbReference type="EC" id="4.2.1.3"/>
    </reaction>
</comment>
<dbReference type="PRINTS" id="PR00415">
    <property type="entry name" value="ACONITASE"/>
</dbReference>
<dbReference type="Pfam" id="PF00330">
    <property type="entry name" value="Aconitase"/>
    <property type="match status" value="1"/>
</dbReference>
<evidence type="ECO:0000259" key="14">
    <source>
        <dbReference type="Pfam" id="PF00330"/>
    </source>
</evidence>
<dbReference type="InterPro" id="IPR004430">
    <property type="entry name" value="3-IsopropMal_deHydase_lsu"/>
</dbReference>
<dbReference type="OrthoDB" id="9802769at2"/>
<evidence type="ECO:0000313" key="15">
    <source>
        <dbReference type="EMBL" id="RAP78148.1"/>
    </source>
</evidence>
<dbReference type="PROSITE" id="PS00450">
    <property type="entry name" value="ACONITASE_1"/>
    <property type="match status" value="1"/>
</dbReference>
<sequence length="473" mass="51710">MTKRTMFEKIWDNHVIHSEEGKPSVIYIDLQLVHEVTSPQAFEGLRMTGRKVRRPDLTFATMDHNVPTKDRFNITDPISKQQIDTLTQNCKDFGVTLFDLDSIDQGVVHVMGPELGLTHPGKTIVCGDSHTSTHGAFGALAFGIGTSEVEHVLATQCLQQSKAKTMEIRFIGSRKPGVTAKDMILGVIAKYGTDFGTGYVMEFSGEAIRSLSMEERMTVCNMSIEAGARAGLIAPDETTFNYLRGREYAPQGEAFDRAVAAWKELASDEGAQFDTVIEFDVDALIPQVTWGTSPGMGTDITKHVPVPAELPTENERKAAEKALEYMGLTPGTPMSEIEIDYVFIGSCTNGRIEDLRAAAEIAKGYKVSDRVTAIVVPGSGRVKLQAEKEGLDQIFTEAGFEWRDAGCSMCLAMNPDVLQPGQRCASTSNRNFEGRQGRGGRTHLVSPAMAAAAAIMGKFTDVRDWKIKSEVLN</sequence>
<evidence type="ECO:0000256" key="2">
    <source>
        <dbReference type="ARBA" id="ARBA00002695"/>
    </source>
</evidence>
<keyword evidence="7 13" id="KW-0479">Metal-binding</keyword>
<keyword evidence="4 13" id="KW-0432">Leucine biosynthesis</keyword>
<comment type="cofactor">
    <cofactor evidence="13">
        <name>[4Fe-4S] cluster</name>
        <dbReference type="ChEBI" id="CHEBI:49883"/>
    </cofactor>
    <text evidence="13">Binds 1 [4Fe-4S] cluster per subunit.</text>
</comment>
<dbReference type="RefSeq" id="WP_112881272.1">
    <property type="nucleotide sequence ID" value="NZ_QLUW01000001.1"/>
</dbReference>
<dbReference type="EC" id="4.2.1.33" evidence="13"/>
<dbReference type="InterPro" id="IPR015931">
    <property type="entry name" value="Acnase/IPM_dHydase_lsu_aba_1/3"/>
</dbReference>
<protein>
    <recommendedName>
        <fullName evidence="13">3-isopropylmalate dehydratase large subunit</fullName>
        <ecNumber evidence="13">4.2.1.33</ecNumber>
    </recommendedName>
    <alternativeName>
        <fullName evidence="13">Alpha-IPM isomerase</fullName>
        <shortName evidence="13">IPMI</shortName>
    </alternativeName>
    <alternativeName>
        <fullName evidence="13">Isopropylmalate isomerase</fullName>
    </alternativeName>
</protein>
<dbReference type="PROSITE" id="PS01244">
    <property type="entry name" value="ACONITASE_2"/>
    <property type="match status" value="1"/>
</dbReference>
<dbReference type="EMBL" id="QLUW01000001">
    <property type="protein sequence ID" value="RAP78148.1"/>
    <property type="molecule type" value="Genomic_DNA"/>
</dbReference>
<dbReference type="GO" id="GO:0046872">
    <property type="term" value="F:metal ion binding"/>
    <property type="evidence" value="ECO:0007669"/>
    <property type="project" value="UniProtKB-KW"/>
</dbReference>
<feature type="domain" description="Aconitase/3-isopropylmalate dehydratase large subunit alpha/beta/alpha" evidence="14">
    <location>
        <begin position="8"/>
        <end position="457"/>
    </location>
</feature>
<dbReference type="NCBIfam" id="NF009116">
    <property type="entry name" value="PRK12466.1"/>
    <property type="match status" value="1"/>
</dbReference>
<dbReference type="InterPro" id="IPR050067">
    <property type="entry name" value="IPM_dehydratase_rel_enz"/>
</dbReference>
<evidence type="ECO:0000256" key="12">
    <source>
        <dbReference type="ARBA" id="ARBA00023501"/>
    </source>
</evidence>
<keyword evidence="8 13" id="KW-0408">Iron</keyword>
<evidence type="ECO:0000256" key="1">
    <source>
        <dbReference type="ARBA" id="ARBA00000491"/>
    </source>
</evidence>
<dbReference type="NCBIfam" id="NF004016">
    <property type="entry name" value="PRK05478.1"/>
    <property type="match status" value="1"/>
</dbReference>
<keyword evidence="5 13" id="KW-0004">4Fe-4S</keyword>
<evidence type="ECO:0000256" key="10">
    <source>
        <dbReference type="ARBA" id="ARBA00023239"/>
    </source>
</evidence>
<keyword evidence="16" id="KW-1185">Reference proteome</keyword>
<dbReference type="Gene3D" id="3.30.499.10">
    <property type="entry name" value="Aconitase, domain 3"/>
    <property type="match status" value="2"/>
</dbReference>
<dbReference type="HAMAP" id="MF_01026">
    <property type="entry name" value="LeuC_type1"/>
    <property type="match status" value="1"/>
</dbReference>
<evidence type="ECO:0000256" key="4">
    <source>
        <dbReference type="ARBA" id="ARBA00022430"/>
    </source>
</evidence>
<dbReference type="InterPro" id="IPR001030">
    <property type="entry name" value="Acoase/IPM_deHydtase_lsu_aba"/>
</dbReference>
<comment type="function">
    <text evidence="2 13">Catalyzes the isomerization between 2-isopropylmalate and 3-isopropylmalate, via the formation of 2-isopropylmaleate.</text>
</comment>
<evidence type="ECO:0000256" key="5">
    <source>
        <dbReference type="ARBA" id="ARBA00022485"/>
    </source>
</evidence>
<keyword evidence="6 13" id="KW-0028">Amino-acid biosynthesis</keyword>
<comment type="similarity">
    <text evidence="13">Belongs to the aconitase/IPM isomerase family. LeuC type 1 subfamily.</text>
</comment>
<evidence type="ECO:0000256" key="7">
    <source>
        <dbReference type="ARBA" id="ARBA00022723"/>
    </source>
</evidence>
<dbReference type="GO" id="GO:0003994">
    <property type="term" value="F:aconitate hydratase activity"/>
    <property type="evidence" value="ECO:0007669"/>
    <property type="project" value="UniProtKB-EC"/>
</dbReference>
<evidence type="ECO:0000256" key="3">
    <source>
        <dbReference type="ARBA" id="ARBA00004729"/>
    </source>
</evidence>
<evidence type="ECO:0000256" key="11">
    <source>
        <dbReference type="ARBA" id="ARBA00023304"/>
    </source>
</evidence>
<evidence type="ECO:0000313" key="16">
    <source>
        <dbReference type="Proteomes" id="UP000249260"/>
    </source>
</evidence>
<organism evidence="15 16">
    <name type="scientific">Paenibacillus montanisoli</name>
    <dbReference type="NCBI Taxonomy" id="2081970"/>
    <lineage>
        <taxon>Bacteria</taxon>
        <taxon>Bacillati</taxon>
        <taxon>Bacillota</taxon>
        <taxon>Bacilli</taxon>
        <taxon>Bacillales</taxon>
        <taxon>Paenibacillaceae</taxon>
        <taxon>Paenibacillus</taxon>
    </lineage>
</organism>